<evidence type="ECO:0000313" key="2">
    <source>
        <dbReference type="EMBL" id="MBT2187199.1"/>
    </source>
</evidence>
<dbReference type="AlphaFoldDB" id="A0A9X1IRC1"/>
<sequence>MAEHAHRAWPKPPDLHPEYFMSYIQLRHRRPFDASTERFIELLEKYPHVPPVEIEEMVGLYSRLTILDLGLLSSDSSLSLPLDSFVAKHSQRLKSWWKDHLVFAVTMIGTLALLVGLAAFAFR</sequence>
<name>A0A9X1IRC1_9SPHN</name>
<keyword evidence="1" id="KW-1133">Transmembrane helix</keyword>
<dbReference type="Proteomes" id="UP001138757">
    <property type="component" value="Unassembled WGS sequence"/>
</dbReference>
<gene>
    <name evidence="2" type="ORF">KK488_09610</name>
</gene>
<reference evidence="2" key="1">
    <citation type="submission" date="2021-05" db="EMBL/GenBank/DDBJ databases">
        <title>Genome of Sphingobium sp. strain.</title>
        <authorList>
            <person name="Fan R."/>
        </authorList>
    </citation>
    <scope>NUCLEOTIDE SEQUENCE</scope>
    <source>
        <strain evidence="2">H33</strain>
    </source>
</reference>
<keyword evidence="1" id="KW-0812">Transmembrane</keyword>
<comment type="caution">
    <text evidence="2">The sequence shown here is derived from an EMBL/GenBank/DDBJ whole genome shotgun (WGS) entry which is preliminary data.</text>
</comment>
<proteinExistence type="predicted"/>
<dbReference type="EMBL" id="JAHGAW010000005">
    <property type="protein sequence ID" value="MBT2187199.1"/>
    <property type="molecule type" value="Genomic_DNA"/>
</dbReference>
<keyword evidence="1" id="KW-0472">Membrane</keyword>
<feature type="transmembrane region" description="Helical" evidence="1">
    <location>
        <begin position="101"/>
        <end position="122"/>
    </location>
</feature>
<evidence type="ECO:0000313" key="3">
    <source>
        <dbReference type="Proteomes" id="UP001138757"/>
    </source>
</evidence>
<protein>
    <submittedName>
        <fullName evidence="2">Uncharacterized protein</fullName>
    </submittedName>
</protein>
<evidence type="ECO:0000256" key="1">
    <source>
        <dbReference type="SAM" id="Phobius"/>
    </source>
</evidence>
<organism evidence="2 3">
    <name type="scientific">Sphingobium nicotianae</name>
    <dbReference type="NCBI Taxonomy" id="2782607"/>
    <lineage>
        <taxon>Bacteria</taxon>
        <taxon>Pseudomonadati</taxon>
        <taxon>Pseudomonadota</taxon>
        <taxon>Alphaproteobacteria</taxon>
        <taxon>Sphingomonadales</taxon>
        <taxon>Sphingomonadaceae</taxon>
        <taxon>Sphingobium</taxon>
    </lineage>
</organism>
<accession>A0A9X1IRC1</accession>
<keyword evidence="3" id="KW-1185">Reference proteome</keyword>